<protein>
    <recommendedName>
        <fullName evidence="2">Transposase IS110-like N-terminal domain-containing protein</fullName>
    </recommendedName>
</protein>
<dbReference type="PANTHER" id="PTHR33055">
    <property type="entry name" value="TRANSPOSASE FOR INSERTION SEQUENCE ELEMENT IS1111A"/>
    <property type="match status" value="1"/>
</dbReference>
<sequence length="186" mass="19948">MTTLGMPAALPAIHDAEPCMVVLGVDTHKDVHVAAVLDHLGRLRSSGEFPATAAGYRHLLDWAPRCGTVLRAGVECTGSYGAGLARYLATQQVSVVEVNQPDRSTRRRRGKTDAVDAVRKDVELVDVPLRMALWRRGHEGNPVPRGQLIHHGDAGRNIRACGSPSTCTSRASDPRSGASGTHMTTR</sequence>
<reference evidence="4" key="1">
    <citation type="journal article" date="2019" name="Int. J. Syst. Evol. Microbiol.">
        <title>The Global Catalogue of Microorganisms (GCM) 10K type strain sequencing project: providing services to taxonomists for standard genome sequencing and annotation.</title>
        <authorList>
            <consortium name="The Broad Institute Genomics Platform"/>
            <consortium name="The Broad Institute Genome Sequencing Center for Infectious Disease"/>
            <person name="Wu L."/>
            <person name="Ma J."/>
        </authorList>
    </citation>
    <scope>NUCLEOTIDE SEQUENCE [LARGE SCALE GENOMIC DNA]</scope>
    <source>
        <strain evidence="4">JCM 17656</strain>
    </source>
</reference>
<feature type="domain" description="Transposase IS110-like N-terminal" evidence="2">
    <location>
        <begin position="23"/>
        <end position="118"/>
    </location>
</feature>
<organism evidence="3 4">
    <name type="scientific">Streptomyces osmaniensis</name>
    <dbReference type="NCBI Taxonomy" id="593134"/>
    <lineage>
        <taxon>Bacteria</taxon>
        <taxon>Bacillati</taxon>
        <taxon>Actinomycetota</taxon>
        <taxon>Actinomycetes</taxon>
        <taxon>Kitasatosporales</taxon>
        <taxon>Streptomycetaceae</taxon>
        <taxon>Streptomyces</taxon>
    </lineage>
</organism>
<feature type="region of interest" description="Disordered" evidence="1">
    <location>
        <begin position="160"/>
        <end position="186"/>
    </location>
</feature>
<keyword evidence="4" id="KW-1185">Reference proteome</keyword>
<dbReference type="EMBL" id="BAABCE010000036">
    <property type="protein sequence ID" value="GAA3594909.1"/>
    <property type="molecule type" value="Genomic_DNA"/>
</dbReference>
<gene>
    <name evidence="3" type="ORF">GCM10022295_90240</name>
</gene>
<proteinExistence type="predicted"/>
<dbReference type="Pfam" id="PF01548">
    <property type="entry name" value="DEDD_Tnp_IS110"/>
    <property type="match status" value="1"/>
</dbReference>
<comment type="caution">
    <text evidence="3">The sequence shown here is derived from an EMBL/GenBank/DDBJ whole genome shotgun (WGS) entry which is preliminary data.</text>
</comment>
<evidence type="ECO:0000313" key="3">
    <source>
        <dbReference type="EMBL" id="GAA3594909.1"/>
    </source>
</evidence>
<accession>A0ABP6Z402</accession>
<evidence type="ECO:0000313" key="4">
    <source>
        <dbReference type="Proteomes" id="UP001500707"/>
    </source>
</evidence>
<dbReference type="PANTHER" id="PTHR33055:SF16">
    <property type="entry name" value="TRANSPOSASE FOR INSERTION SEQUENCE ELEMENT IS1547"/>
    <property type="match status" value="1"/>
</dbReference>
<dbReference type="InterPro" id="IPR047650">
    <property type="entry name" value="Transpos_IS110"/>
</dbReference>
<evidence type="ECO:0000256" key="1">
    <source>
        <dbReference type="SAM" id="MobiDB-lite"/>
    </source>
</evidence>
<dbReference type="Proteomes" id="UP001500707">
    <property type="component" value="Unassembled WGS sequence"/>
</dbReference>
<evidence type="ECO:0000259" key="2">
    <source>
        <dbReference type="Pfam" id="PF01548"/>
    </source>
</evidence>
<name>A0ABP6Z402_9ACTN</name>
<dbReference type="InterPro" id="IPR002525">
    <property type="entry name" value="Transp_IS110-like_N"/>
</dbReference>